<proteinExistence type="predicted"/>
<dbReference type="EMBL" id="SMOL01000695">
    <property type="protein sequence ID" value="KAB2602462.1"/>
    <property type="molecule type" value="Genomic_DNA"/>
</dbReference>
<evidence type="ECO:0000313" key="1">
    <source>
        <dbReference type="EMBL" id="KAB2602462.1"/>
    </source>
</evidence>
<dbReference type="Proteomes" id="UP000327157">
    <property type="component" value="Chromosome 10"/>
</dbReference>
<gene>
    <name evidence="1" type="ORF">D8674_003467</name>
</gene>
<dbReference type="AlphaFoldDB" id="A0A5N5FMM7"/>
<sequence>MISTLRAQLSFANAMSPFLSLAILRNDLNVSTTASLTCIVCFQEIPSTTITSTGTDSDIHDLLLLRCYFLSCVLNHWPLLLSLLLLALSGRIIRALTARVAYSPPFSVDPFVSLVRSLGGGGGLAMEAHLVAAGSIPVLWQ</sequence>
<accession>A0A5N5FMM7</accession>
<name>A0A5N5FMM7_9ROSA</name>
<evidence type="ECO:0000313" key="2">
    <source>
        <dbReference type="Proteomes" id="UP000327157"/>
    </source>
</evidence>
<keyword evidence="2" id="KW-1185">Reference proteome</keyword>
<reference evidence="1 2" key="1">
    <citation type="submission" date="2019-09" db="EMBL/GenBank/DDBJ databases">
        <authorList>
            <person name="Ou C."/>
        </authorList>
    </citation>
    <scope>NUCLEOTIDE SEQUENCE [LARGE SCALE GENOMIC DNA]</scope>
    <source>
        <strain evidence="1">S2</strain>
        <tissue evidence="1">Leaf</tissue>
    </source>
</reference>
<comment type="caution">
    <text evidence="1">The sequence shown here is derived from an EMBL/GenBank/DDBJ whole genome shotgun (WGS) entry which is preliminary data.</text>
</comment>
<reference evidence="2" key="2">
    <citation type="submission" date="2019-10" db="EMBL/GenBank/DDBJ databases">
        <title>A de novo genome assembly of a pear dwarfing rootstock.</title>
        <authorList>
            <person name="Wang F."/>
            <person name="Wang J."/>
            <person name="Li S."/>
            <person name="Zhang Y."/>
            <person name="Fang M."/>
            <person name="Ma L."/>
            <person name="Zhao Y."/>
            <person name="Jiang S."/>
        </authorList>
    </citation>
    <scope>NUCLEOTIDE SEQUENCE [LARGE SCALE GENOMIC DNA]</scope>
</reference>
<organism evidence="1 2">
    <name type="scientific">Pyrus ussuriensis x Pyrus communis</name>
    <dbReference type="NCBI Taxonomy" id="2448454"/>
    <lineage>
        <taxon>Eukaryota</taxon>
        <taxon>Viridiplantae</taxon>
        <taxon>Streptophyta</taxon>
        <taxon>Embryophyta</taxon>
        <taxon>Tracheophyta</taxon>
        <taxon>Spermatophyta</taxon>
        <taxon>Magnoliopsida</taxon>
        <taxon>eudicotyledons</taxon>
        <taxon>Gunneridae</taxon>
        <taxon>Pentapetalae</taxon>
        <taxon>rosids</taxon>
        <taxon>fabids</taxon>
        <taxon>Rosales</taxon>
        <taxon>Rosaceae</taxon>
        <taxon>Amygdaloideae</taxon>
        <taxon>Maleae</taxon>
        <taxon>Pyrus</taxon>
    </lineage>
</organism>
<protein>
    <submittedName>
        <fullName evidence="1">MYB-like transcription factor ETC3</fullName>
    </submittedName>
</protein>
<reference evidence="1 2" key="3">
    <citation type="submission" date="2019-11" db="EMBL/GenBank/DDBJ databases">
        <title>A de novo genome assembly of a pear dwarfing rootstock.</title>
        <authorList>
            <person name="Wang F."/>
            <person name="Wang J."/>
            <person name="Li S."/>
            <person name="Zhang Y."/>
            <person name="Fang M."/>
            <person name="Ma L."/>
            <person name="Zhao Y."/>
            <person name="Jiang S."/>
        </authorList>
    </citation>
    <scope>NUCLEOTIDE SEQUENCE [LARGE SCALE GENOMIC DNA]</scope>
    <source>
        <strain evidence="1">S2</strain>
        <tissue evidence="1">Leaf</tissue>
    </source>
</reference>